<feature type="compositionally biased region" description="Low complexity" evidence="1">
    <location>
        <begin position="653"/>
        <end position="663"/>
    </location>
</feature>
<gene>
    <name evidence="3" type="ORF">SAMN00768000_0159</name>
</gene>
<reference evidence="4" key="1">
    <citation type="submission" date="2017-04" db="EMBL/GenBank/DDBJ databases">
        <authorList>
            <person name="Varghese N."/>
            <person name="Submissions S."/>
        </authorList>
    </citation>
    <scope>NUCLEOTIDE SEQUENCE [LARGE SCALE GENOMIC DNA]</scope>
    <source>
        <strain evidence="4">DSM 9293</strain>
    </source>
</reference>
<dbReference type="RefSeq" id="WP_084660681.1">
    <property type="nucleotide sequence ID" value="NZ_FWWY01000001.1"/>
</dbReference>
<proteinExistence type="predicted"/>
<evidence type="ECO:0000256" key="1">
    <source>
        <dbReference type="SAM" id="MobiDB-lite"/>
    </source>
</evidence>
<feature type="transmembrane region" description="Helical" evidence="2">
    <location>
        <begin position="220"/>
        <end position="243"/>
    </location>
</feature>
<evidence type="ECO:0000313" key="3">
    <source>
        <dbReference type="EMBL" id="SMC01927.1"/>
    </source>
</evidence>
<evidence type="ECO:0000313" key="4">
    <source>
        <dbReference type="Proteomes" id="UP000192660"/>
    </source>
</evidence>
<keyword evidence="2" id="KW-0812">Transmembrane</keyword>
<feature type="transmembrane region" description="Helical" evidence="2">
    <location>
        <begin position="106"/>
        <end position="124"/>
    </location>
</feature>
<sequence>MGQLLQFLPSITSAISKGIQGGFTGLNHEVDVWLFLIPATLWLVAQFGMQWGVMLQDLGAWVQATPTQLHQVQTIVRAAPHATLAYSLWTPGAVGSAVPLTMGWSPAWAVLVGMIWTLGVLGGIARMMAGHRGISATTLGVPLITGAVLFVTPRALPWFLTQTWHVLSVRSLIPAIGQMIGLTPAQSAQWLTNPFWLWGALWGLSGSHGLAYVSKMPYLLGTPLTVAIAADLAKTLVSLMSVAGGNLSVPGAVGSWLYAVFHVGVALTVALTVVQTLWTLILLLGALWLGLSPLWIWVIAFDPWTLETTRRMAGLTIRVVLLQVAAWVWTALIVVLDGGDAHGPLGLPKVLTGLTPWVAGLVTAVIVVVAWRWVLIPLKLWVREGEIAVVGAWSQWQQQIGAVSEWVGGGLIRAASGWSGETAAAVRTTGETVQQWGTDRRAAADGLRQRTAWSSAEIAAGQAARWGTTTAPEWNPLPAMLSSASGATSGIWVPGPAEHVWRVMGIENAAAWQAQLTKQAWQDALTQDAWQEADTRQIPWHERQDWVTRRTQQLLQTAQQSHTPPPHSLVPVVWQRGDQTFVAAARLTDYQTWWDRAATEIGDVPPQPGESAADHAARRLRVIGDRVQAWVAGDRPWPSELPRPVAVPASWKAGTGASGSAGTQRTRQGMTEEYRQGVWTVRRWWGGDDESSASMATRSSPSSRPPSSS</sequence>
<dbReference type="Proteomes" id="UP000192660">
    <property type="component" value="Unassembled WGS sequence"/>
</dbReference>
<accession>A0A1W1W6L1</accession>
<keyword evidence="4" id="KW-1185">Reference proteome</keyword>
<protein>
    <submittedName>
        <fullName evidence="3">Uncharacterized protein</fullName>
    </submittedName>
</protein>
<feature type="region of interest" description="Disordered" evidence="1">
    <location>
        <begin position="649"/>
        <end position="709"/>
    </location>
</feature>
<dbReference type="EMBL" id="FWWY01000001">
    <property type="protein sequence ID" value="SMC01927.1"/>
    <property type="molecule type" value="Genomic_DNA"/>
</dbReference>
<feature type="transmembrane region" description="Helical" evidence="2">
    <location>
        <begin position="356"/>
        <end position="375"/>
    </location>
</feature>
<feature type="compositionally biased region" description="Low complexity" evidence="1">
    <location>
        <begin position="692"/>
        <end position="709"/>
    </location>
</feature>
<keyword evidence="2" id="KW-1133">Transmembrane helix</keyword>
<feature type="transmembrane region" description="Helical" evidence="2">
    <location>
        <begin position="313"/>
        <end position="336"/>
    </location>
</feature>
<keyword evidence="2" id="KW-0472">Membrane</keyword>
<dbReference type="OrthoDB" id="7054801at2"/>
<dbReference type="AlphaFoldDB" id="A0A1W1W6L1"/>
<evidence type="ECO:0000256" key="2">
    <source>
        <dbReference type="SAM" id="Phobius"/>
    </source>
</evidence>
<organism evidence="3 4">
    <name type="scientific">Sulfobacillus thermosulfidooxidans (strain DSM 9293 / VKM B-1269 / AT-1)</name>
    <dbReference type="NCBI Taxonomy" id="929705"/>
    <lineage>
        <taxon>Bacteria</taxon>
        <taxon>Bacillati</taxon>
        <taxon>Bacillota</taxon>
        <taxon>Clostridia</taxon>
        <taxon>Eubacteriales</taxon>
        <taxon>Clostridiales Family XVII. Incertae Sedis</taxon>
        <taxon>Sulfobacillus</taxon>
    </lineage>
</organism>
<feature type="transmembrane region" description="Helical" evidence="2">
    <location>
        <begin position="255"/>
        <end position="274"/>
    </location>
</feature>
<name>A0A1W1W6L1_SULTA</name>
<feature type="transmembrane region" description="Helical" evidence="2">
    <location>
        <begin position="280"/>
        <end position="301"/>
    </location>
</feature>
<feature type="transmembrane region" description="Helical" evidence="2">
    <location>
        <begin position="136"/>
        <end position="156"/>
    </location>
</feature>
<feature type="transmembrane region" description="Helical" evidence="2">
    <location>
        <begin position="32"/>
        <end position="53"/>
    </location>
</feature>